<dbReference type="PANTHER" id="PTHR34605:SF4">
    <property type="entry name" value="DNA ADENINE METHYLTRANSFERASE"/>
    <property type="match status" value="1"/>
</dbReference>
<dbReference type="Gene3D" id="1.10.150.130">
    <property type="match status" value="1"/>
</dbReference>
<evidence type="ECO:0000259" key="7">
    <source>
        <dbReference type="PROSITE" id="PS51900"/>
    </source>
</evidence>
<dbReference type="SUPFAM" id="SSF56349">
    <property type="entry name" value="DNA breaking-rejoining enzymes"/>
    <property type="match status" value="1"/>
</dbReference>
<protein>
    <submittedName>
        <fullName evidence="8">Tyrosine-type recombinase/integrase</fullName>
    </submittedName>
</protein>
<proteinExistence type="predicted"/>
<dbReference type="InterPro" id="IPR013762">
    <property type="entry name" value="Integrase-like_cat_sf"/>
</dbReference>
<evidence type="ECO:0000313" key="9">
    <source>
        <dbReference type="Proteomes" id="UP000604475"/>
    </source>
</evidence>
<dbReference type="InterPro" id="IPR004107">
    <property type="entry name" value="Integrase_SAM-like_N"/>
</dbReference>
<evidence type="ECO:0000259" key="6">
    <source>
        <dbReference type="PROSITE" id="PS51898"/>
    </source>
</evidence>
<name>A0A937RG19_9ACTN</name>
<dbReference type="Gene3D" id="1.10.443.10">
    <property type="entry name" value="Intergrase catalytic core"/>
    <property type="match status" value="1"/>
</dbReference>
<evidence type="ECO:0000256" key="4">
    <source>
        <dbReference type="PROSITE-ProRule" id="PRU01248"/>
    </source>
</evidence>
<evidence type="ECO:0000256" key="1">
    <source>
        <dbReference type="ARBA" id="ARBA00022908"/>
    </source>
</evidence>
<evidence type="ECO:0000256" key="2">
    <source>
        <dbReference type="ARBA" id="ARBA00023125"/>
    </source>
</evidence>
<comment type="caution">
    <text evidence="8">The sequence shown here is derived from an EMBL/GenBank/DDBJ whole genome shotgun (WGS) entry which is preliminary data.</text>
</comment>
<accession>A0A937RG19</accession>
<feature type="region of interest" description="Disordered" evidence="5">
    <location>
        <begin position="1"/>
        <end position="34"/>
    </location>
</feature>
<dbReference type="InterPro" id="IPR011010">
    <property type="entry name" value="DNA_brk_join_enz"/>
</dbReference>
<evidence type="ECO:0000313" key="8">
    <source>
        <dbReference type="EMBL" id="MBL7628315.1"/>
    </source>
</evidence>
<dbReference type="GO" id="GO:0003677">
    <property type="term" value="F:DNA binding"/>
    <property type="evidence" value="ECO:0007669"/>
    <property type="project" value="UniProtKB-UniRule"/>
</dbReference>
<keyword evidence="9" id="KW-1185">Reference proteome</keyword>
<dbReference type="GO" id="GO:0015074">
    <property type="term" value="P:DNA integration"/>
    <property type="evidence" value="ECO:0007669"/>
    <property type="project" value="UniProtKB-KW"/>
</dbReference>
<sequence length="402" mass="41359">MRARQDRRVAAFADPADEPARRAAEPDPADPDRLPVLAADVTAGGAGDGQLAEALAERVTQYARAARATSTWKAYDTDLRHFRGWCAAQPGAPVAVPASALTVAGYLAALADAGYKPSTIRRRLAAISVAHQLARVAANPAASPEVATVWDGIRRIHGARPERKAALETSLLTRVLAAIDDPPPRAAADPAAGAAGDQAAGDQGPGGPAGDAGAAARGRAAALAAARDRALLLVGFAGCLRRSELVGLDVADIDVTADGLVLTIRSSKTDQRGEGALVGVAYGSYRQTCPVRAWQAWAAAAALAGGPAFRGVNRHGAVGAGRLHPSSVARIVQRRAEAAGLDPADFAGHSLRSGFATAAARAGASDRAIMRQGRWRSASSLDSYVRPGRLFDRDNPSGRVGL</sequence>
<keyword evidence="1" id="KW-0229">DNA integration</keyword>
<gene>
    <name evidence="8" type="ORF">I7412_14380</name>
</gene>
<dbReference type="Pfam" id="PF02899">
    <property type="entry name" value="Phage_int_SAM_1"/>
    <property type="match status" value="1"/>
</dbReference>
<keyword evidence="2 4" id="KW-0238">DNA-binding</keyword>
<evidence type="ECO:0000256" key="3">
    <source>
        <dbReference type="ARBA" id="ARBA00023172"/>
    </source>
</evidence>
<dbReference type="SUPFAM" id="SSF47823">
    <property type="entry name" value="lambda integrase-like, N-terminal domain"/>
    <property type="match status" value="1"/>
</dbReference>
<dbReference type="InterPro" id="IPR002104">
    <property type="entry name" value="Integrase_catalytic"/>
</dbReference>
<dbReference type="Pfam" id="PF00589">
    <property type="entry name" value="Phage_integrase"/>
    <property type="match status" value="1"/>
</dbReference>
<dbReference type="AlphaFoldDB" id="A0A937RG19"/>
<dbReference type="PROSITE" id="PS51900">
    <property type="entry name" value="CB"/>
    <property type="match status" value="1"/>
</dbReference>
<dbReference type="Proteomes" id="UP000604475">
    <property type="component" value="Unassembled WGS sequence"/>
</dbReference>
<dbReference type="InterPro" id="IPR044068">
    <property type="entry name" value="CB"/>
</dbReference>
<dbReference type="PROSITE" id="PS51898">
    <property type="entry name" value="TYR_RECOMBINASE"/>
    <property type="match status" value="1"/>
</dbReference>
<feature type="domain" description="Core-binding (CB)" evidence="7">
    <location>
        <begin position="49"/>
        <end position="135"/>
    </location>
</feature>
<dbReference type="InterPro" id="IPR010998">
    <property type="entry name" value="Integrase_recombinase_N"/>
</dbReference>
<dbReference type="PANTHER" id="PTHR34605">
    <property type="entry name" value="PHAGE_INTEGRASE DOMAIN-CONTAINING PROTEIN"/>
    <property type="match status" value="1"/>
</dbReference>
<keyword evidence="3" id="KW-0233">DNA recombination</keyword>
<feature type="compositionally biased region" description="Basic and acidic residues" evidence="5">
    <location>
        <begin position="18"/>
        <end position="33"/>
    </location>
</feature>
<organism evidence="8 9">
    <name type="scientific">Frankia nepalensis</name>
    <dbReference type="NCBI Taxonomy" id="1836974"/>
    <lineage>
        <taxon>Bacteria</taxon>
        <taxon>Bacillati</taxon>
        <taxon>Actinomycetota</taxon>
        <taxon>Actinomycetes</taxon>
        <taxon>Frankiales</taxon>
        <taxon>Frankiaceae</taxon>
        <taxon>Frankia</taxon>
    </lineage>
</organism>
<dbReference type="EMBL" id="JAEACQ010000183">
    <property type="protein sequence ID" value="MBL7628315.1"/>
    <property type="molecule type" value="Genomic_DNA"/>
</dbReference>
<dbReference type="InterPro" id="IPR052925">
    <property type="entry name" value="Phage_Integrase-like_Recomb"/>
</dbReference>
<dbReference type="GO" id="GO:0006310">
    <property type="term" value="P:DNA recombination"/>
    <property type="evidence" value="ECO:0007669"/>
    <property type="project" value="UniProtKB-KW"/>
</dbReference>
<reference evidence="8" key="1">
    <citation type="submission" date="2020-12" db="EMBL/GenBank/DDBJ databases">
        <title>Genomic characterization of non-nitrogen-fixing Frankia strains.</title>
        <authorList>
            <person name="Carlos-Shanley C."/>
            <person name="Guerra T."/>
            <person name="Hahn D."/>
        </authorList>
    </citation>
    <scope>NUCLEOTIDE SEQUENCE</scope>
    <source>
        <strain evidence="8">CN6</strain>
    </source>
</reference>
<feature type="domain" description="Tyr recombinase" evidence="6">
    <location>
        <begin position="162"/>
        <end position="397"/>
    </location>
</feature>
<feature type="compositionally biased region" description="Low complexity" evidence="5">
    <location>
        <begin position="183"/>
        <end position="202"/>
    </location>
</feature>
<evidence type="ECO:0000256" key="5">
    <source>
        <dbReference type="SAM" id="MobiDB-lite"/>
    </source>
</evidence>
<feature type="region of interest" description="Disordered" evidence="5">
    <location>
        <begin position="183"/>
        <end position="213"/>
    </location>
</feature>